<protein>
    <submittedName>
        <fullName evidence="3">RdRp catalytic domain-containing protein</fullName>
    </submittedName>
</protein>
<evidence type="ECO:0000313" key="3">
    <source>
        <dbReference type="WBParaSite" id="TMUE_3000014652.1"/>
    </source>
</evidence>
<reference evidence="3" key="1">
    <citation type="submission" date="2019-12" db="UniProtKB">
        <authorList>
            <consortium name="WormBaseParasite"/>
        </authorList>
    </citation>
    <scope>IDENTIFICATION</scope>
</reference>
<dbReference type="GO" id="GO:0003968">
    <property type="term" value="F:RNA-directed RNA polymerase activity"/>
    <property type="evidence" value="ECO:0007669"/>
    <property type="project" value="InterPro"/>
</dbReference>
<proteinExistence type="predicted"/>
<sequence length="189" mass="21889">MVLEMRLYFCVADLNLAEVISKYLPQQTMTSTEVDLTTRLFTIADACLHRHKAVPVIINIDFEKWNLRWRQTTTEGVFRVIDDLFGTPGPYTFSNEFFKRSKFYLVSQYGVPASVNDANKLMPPESSAMWFNDESGKEGTRQKGWTTTWMLMKPSPRCCMLSYQLGFQVLSPAKETTKSSWRHFLLLMT</sequence>
<dbReference type="GO" id="GO:0004482">
    <property type="term" value="F:mRNA 5'-cap (guanine-N7-)-methyltransferase activity"/>
    <property type="evidence" value="ECO:0007669"/>
    <property type="project" value="InterPro"/>
</dbReference>
<keyword evidence="2" id="KW-1185">Reference proteome</keyword>
<name>A0A5S6R604_TRIMR</name>
<dbReference type="WBParaSite" id="TMUE_3000014652.1">
    <property type="protein sequence ID" value="TMUE_3000014652.1"/>
    <property type="gene ID" value="WBGene00289426"/>
</dbReference>
<dbReference type="InterPro" id="IPR014023">
    <property type="entry name" value="Mononeg_RNA_pol_cat"/>
</dbReference>
<dbReference type="PROSITE" id="PS50526">
    <property type="entry name" value="RDRP_SSRNA_NEG_NONSEG"/>
    <property type="match status" value="1"/>
</dbReference>
<dbReference type="AlphaFoldDB" id="A0A5S6R604"/>
<feature type="domain" description="RdRp catalytic" evidence="1">
    <location>
        <begin position="54"/>
        <end position="189"/>
    </location>
</feature>
<dbReference type="Proteomes" id="UP000046395">
    <property type="component" value="Unassembled WGS sequence"/>
</dbReference>
<evidence type="ECO:0000259" key="1">
    <source>
        <dbReference type="PROSITE" id="PS50526"/>
    </source>
</evidence>
<dbReference type="Pfam" id="PF00946">
    <property type="entry name" value="Mononeg_RNA_pol"/>
    <property type="match status" value="1"/>
</dbReference>
<dbReference type="GO" id="GO:0005524">
    <property type="term" value="F:ATP binding"/>
    <property type="evidence" value="ECO:0007669"/>
    <property type="project" value="InterPro"/>
</dbReference>
<organism evidence="2 3">
    <name type="scientific">Trichuris muris</name>
    <name type="common">Mouse whipworm</name>
    <dbReference type="NCBI Taxonomy" id="70415"/>
    <lineage>
        <taxon>Eukaryota</taxon>
        <taxon>Metazoa</taxon>
        <taxon>Ecdysozoa</taxon>
        <taxon>Nematoda</taxon>
        <taxon>Enoplea</taxon>
        <taxon>Dorylaimia</taxon>
        <taxon>Trichinellida</taxon>
        <taxon>Trichuridae</taxon>
        <taxon>Trichuris</taxon>
    </lineage>
</organism>
<accession>A0A5S6R604</accession>
<evidence type="ECO:0000313" key="2">
    <source>
        <dbReference type="Proteomes" id="UP000046395"/>
    </source>
</evidence>